<keyword evidence="3" id="KW-1185">Reference proteome</keyword>
<dbReference type="SUPFAM" id="SSF52047">
    <property type="entry name" value="RNI-like"/>
    <property type="match status" value="1"/>
</dbReference>
<feature type="region of interest" description="Disordered" evidence="1">
    <location>
        <begin position="1"/>
        <end position="26"/>
    </location>
</feature>
<feature type="compositionally biased region" description="Low complexity" evidence="1">
    <location>
        <begin position="7"/>
        <end position="24"/>
    </location>
</feature>
<dbReference type="Proteomes" id="UP000814176">
    <property type="component" value="Unassembled WGS sequence"/>
</dbReference>
<dbReference type="EMBL" id="JADCUA010000014">
    <property type="protein sequence ID" value="KAH9834925.1"/>
    <property type="molecule type" value="Genomic_DNA"/>
</dbReference>
<organism evidence="2 3">
    <name type="scientific">Rhodofomes roseus</name>
    <dbReference type="NCBI Taxonomy" id="34475"/>
    <lineage>
        <taxon>Eukaryota</taxon>
        <taxon>Fungi</taxon>
        <taxon>Dikarya</taxon>
        <taxon>Basidiomycota</taxon>
        <taxon>Agaricomycotina</taxon>
        <taxon>Agaricomycetes</taxon>
        <taxon>Polyporales</taxon>
        <taxon>Rhodofomes</taxon>
    </lineage>
</organism>
<evidence type="ECO:0000313" key="3">
    <source>
        <dbReference type="Proteomes" id="UP000814176"/>
    </source>
</evidence>
<sequence length="613" mass="67601">MPARLLPTSSASPPSSPSKSTPSTCEPAKRNNFLAKFKSSAIYKVLFIPDLCDIIVRFLYDPDRPETRVSVARLARTHPKLHHTASRILWGNMDSFVPLLKLIPGYTWRKDRDERGDTRWDVEEANTTGSKSSQTVVDTVRFEHHSRYVKKFIWTDKDLTPRTLSFFVNALSSLNKPWLPAVRVFDDLSLHSVPPFALVASPNLQDLWVTATLAKEEALMALFDELLSRCRDLQHLHIREPRRTDERGLGDSKVFYPAFTNFLRKGIDGKALMGLRTLRMTVPIVWEDIVSLARLPCLEGVDVALWIDPKLPTDFERLPPGSFPSLTRLWLDLPALNAEAEHLLDSIDSVCLADISMLITDVAPDATRVCRLFEGLTKSPFRDALTRFFFVVSSASQESIVPGSRTLASSTYTLRPLLRLRNLRCLDLGLPRITLCCDDVNALASAFPRLERIKVQQTWDGMTPVGVECLSAFSAKCPDLKHIGFDVWLGRTLCSCETCRHPVTTKSVTRHSCRVLCPDKFNYHCTVAYLMILFPGTATPELRAKYMQYLVRANAIARGSGEVVTGEGAAGEGAVGEGAAGEGAAGEGAAGEVAAGEAAAGEVADEVAAGDAQ</sequence>
<name>A0ABQ8KCV0_9APHY</name>
<evidence type="ECO:0000313" key="2">
    <source>
        <dbReference type="EMBL" id="KAH9834925.1"/>
    </source>
</evidence>
<evidence type="ECO:0008006" key="4">
    <source>
        <dbReference type="Google" id="ProtNLM"/>
    </source>
</evidence>
<dbReference type="RefSeq" id="XP_047777411.1">
    <property type="nucleotide sequence ID" value="XM_047926695.1"/>
</dbReference>
<proteinExistence type="predicted"/>
<dbReference type="GeneID" id="72007427"/>
<dbReference type="InterPro" id="IPR032675">
    <property type="entry name" value="LRR_dom_sf"/>
</dbReference>
<comment type="caution">
    <text evidence="2">The sequence shown here is derived from an EMBL/GenBank/DDBJ whole genome shotgun (WGS) entry which is preliminary data.</text>
</comment>
<gene>
    <name evidence="2" type="ORF">C8Q71DRAFT_849205</name>
</gene>
<accession>A0ABQ8KCV0</accession>
<dbReference type="Gene3D" id="3.80.10.10">
    <property type="entry name" value="Ribonuclease Inhibitor"/>
    <property type="match status" value="1"/>
</dbReference>
<reference evidence="2 3" key="1">
    <citation type="journal article" date="2021" name="Environ. Microbiol.">
        <title>Gene family expansions and transcriptome signatures uncover fungal adaptations to wood decay.</title>
        <authorList>
            <person name="Hage H."/>
            <person name="Miyauchi S."/>
            <person name="Viragh M."/>
            <person name="Drula E."/>
            <person name="Min B."/>
            <person name="Chaduli D."/>
            <person name="Navarro D."/>
            <person name="Favel A."/>
            <person name="Norest M."/>
            <person name="Lesage-Meessen L."/>
            <person name="Balint B."/>
            <person name="Merenyi Z."/>
            <person name="de Eugenio L."/>
            <person name="Morin E."/>
            <person name="Martinez A.T."/>
            <person name="Baldrian P."/>
            <person name="Stursova M."/>
            <person name="Martinez M.J."/>
            <person name="Novotny C."/>
            <person name="Magnuson J.K."/>
            <person name="Spatafora J.W."/>
            <person name="Maurice S."/>
            <person name="Pangilinan J."/>
            <person name="Andreopoulos W."/>
            <person name="LaButti K."/>
            <person name="Hundley H."/>
            <person name="Na H."/>
            <person name="Kuo A."/>
            <person name="Barry K."/>
            <person name="Lipzen A."/>
            <person name="Henrissat B."/>
            <person name="Riley R."/>
            <person name="Ahrendt S."/>
            <person name="Nagy L.G."/>
            <person name="Grigoriev I.V."/>
            <person name="Martin F."/>
            <person name="Rosso M.N."/>
        </authorList>
    </citation>
    <scope>NUCLEOTIDE SEQUENCE [LARGE SCALE GENOMIC DNA]</scope>
    <source>
        <strain evidence="2 3">CIRM-BRFM 1785</strain>
    </source>
</reference>
<evidence type="ECO:0000256" key="1">
    <source>
        <dbReference type="SAM" id="MobiDB-lite"/>
    </source>
</evidence>
<protein>
    <recommendedName>
        <fullName evidence="4">F-box domain-containing protein</fullName>
    </recommendedName>
</protein>